<name>A0A9P4IDR7_9PEZI</name>
<dbReference type="InterPro" id="IPR027417">
    <property type="entry name" value="P-loop_NTPase"/>
</dbReference>
<dbReference type="Proteomes" id="UP000799772">
    <property type="component" value="Unassembled WGS sequence"/>
</dbReference>
<dbReference type="InterPro" id="IPR003959">
    <property type="entry name" value="ATPase_AAA_core"/>
</dbReference>
<dbReference type="PANTHER" id="PTHR23077">
    <property type="entry name" value="AAA-FAMILY ATPASE"/>
    <property type="match status" value="1"/>
</dbReference>
<organism evidence="3 4">
    <name type="scientific">Rhizodiscina lignyota</name>
    <dbReference type="NCBI Taxonomy" id="1504668"/>
    <lineage>
        <taxon>Eukaryota</taxon>
        <taxon>Fungi</taxon>
        <taxon>Dikarya</taxon>
        <taxon>Ascomycota</taxon>
        <taxon>Pezizomycotina</taxon>
        <taxon>Dothideomycetes</taxon>
        <taxon>Pleosporomycetidae</taxon>
        <taxon>Aulographales</taxon>
        <taxon>Rhizodiscinaceae</taxon>
        <taxon>Rhizodiscina</taxon>
    </lineage>
</organism>
<accession>A0A9P4IDR7</accession>
<dbReference type="EMBL" id="ML978129">
    <property type="protein sequence ID" value="KAF2096361.1"/>
    <property type="molecule type" value="Genomic_DNA"/>
</dbReference>
<dbReference type="GO" id="GO:0042254">
    <property type="term" value="P:ribosome biogenesis"/>
    <property type="evidence" value="ECO:0007669"/>
    <property type="project" value="TreeGrafter"/>
</dbReference>
<gene>
    <name evidence="3" type="ORF">NA57DRAFT_58278</name>
</gene>
<dbReference type="AlphaFoldDB" id="A0A9P4IDR7"/>
<dbReference type="OrthoDB" id="2115716at2759"/>
<sequence>MRDSLSIRLSSSTSRDGPAQEYFDHSSAPRINTDSVVISSLEHQYPNRHISIVPEYSANLLAFASAGHALALPDPNANATESGPLKWTSYVPPAHRLNGQQGILAEKVLFGKYKYAYQEAEFILYIIEGRDGYGAYPNVRNQYLVSPSMSSNAADALVMAAGQFGNQLHNEIWVFNLGVWTKDRALWESVQKSHWDDVILDAEMKKSIINDVTRFYDSRDTYSKLKVPWKRGIIYYGPPGNGKTISIKAMMHTLYDRPDPVPTLYVKTLAGYAPPEYMLGSIFGKARAEAPCYLVFEDLDSIVSDNVRSFFLNEVDGLSSNDGILMVGSTNHLDRLDPGIAKRPSRFDRKYLFPNPVFKERVQYAQFWRNKLNGENGNEEVEFPKKICDALAEITGGFSFAYMQEAFVAALLVIAGQKDTFDANGERLDYSVMAQSMGEYFVEHGGGSRKNSESDDNDLEKYILWRELKKQSDFIDRG</sequence>
<keyword evidence="4" id="KW-1185">Reference proteome</keyword>
<feature type="region of interest" description="Disordered" evidence="1">
    <location>
        <begin position="1"/>
        <end position="26"/>
    </location>
</feature>
<dbReference type="PANTHER" id="PTHR23077:SF132">
    <property type="entry name" value="ATP-DEPENDENT ZN PROTEASE"/>
    <property type="match status" value="1"/>
</dbReference>
<feature type="domain" description="ATPase AAA-type core" evidence="2">
    <location>
        <begin position="234"/>
        <end position="354"/>
    </location>
</feature>
<dbReference type="GO" id="GO:0003723">
    <property type="term" value="F:RNA binding"/>
    <property type="evidence" value="ECO:0007669"/>
    <property type="project" value="TreeGrafter"/>
</dbReference>
<dbReference type="GO" id="GO:0016887">
    <property type="term" value="F:ATP hydrolysis activity"/>
    <property type="evidence" value="ECO:0007669"/>
    <property type="project" value="InterPro"/>
</dbReference>
<evidence type="ECO:0000256" key="1">
    <source>
        <dbReference type="SAM" id="MobiDB-lite"/>
    </source>
</evidence>
<dbReference type="Gene3D" id="3.40.50.300">
    <property type="entry name" value="P-loop containing nucleotide triphosphate hydrolases"/>
    <property type="match status" value="1"/>
</dbReference>
<comment type="caution">
    <text evidence="3">The sequence shown here is derived from an EMBL/GenBank/DDBJ whole genome shotgun (WGS) entry which is preliminary data.</text>
</comment>
<dbReference type="InterPro" id="IPR050168">
    <property type="entry name" value="AAA_ATPase_domain"/>
</dbReference>
<dbReference type="GO" id="GO:0005524">
    <property type="term" value="F:ATP binding"/>
    <property type="evidence" value="ECO:0007669"/>
    <property type="project" value="InterPro"/>
</dbReference>
<dbReference type="SUPFAM" id="SSF52540">
    <property type="entry name" value="P-loop containing nucleoside triphosphate hydrolases"/>
    <property type="match status" value="1"/>
</dbReference>
<reference evidence="3" key="1">
    <citation type="journal article" date="2020" name="Stud. Mycol.">
        <title>101 Dothideomycetes genomes: a test case for predicting lifestyles and emergence of pathogens.</title>
        <authorList>
            <person name="Haridas S."/>
            <person name="Albert R."/>
            <person name="Binder M."/>
            <person name="Bloem J."/>
            <person name="Labutti K."/>
            <person name="Salamov A."/>
            <person name="Andreopoulos B."/>
            <person name="Baker S."/>
            <person name="Barry K."/>
            <person name="Bills G."/>
            <person name="Bluhm B."/>
            <person name="Cannon C."/>
            <person name="Castanera R."/>
            <person name="Culley D."/>
            <person name="Daum C."/>
            <person name="Ezra D."/>
            <person name="Gonzalez J."/>
            <person name="Henrissat B."/>
            <person name="Kuo A."/>
            <person name="Liang C."/>
            <person name="Lipzen A."/>
            <person name="Lutzoni F."/>
            <person name="Magnuson J."/>
            <person name="Mondo S."/>
            <person name="Nolan M."/>
            <person name="Ohm R."/>
            <person name="Pangilinan J."/>
            <person name="Park H.-J."/>
            <person name="Ramirez L."/>
            <person name="Alfaro M."/>
            <person name="Sun H."/>
            <person name="Tritt A."/>
            <person name="Yoshinaga Y."/>
            <person name="Zwiers L.-H."/>
            <person name="Turgeon B."/>
            <person name="Goodwin S."/>
            <person name="Spatafora J."/>
            <person name="Crous P."/>
            <person name="Grigoriev I."/>
        </authorList>
    </citation>
    <scope>NUCLEOTIDE SEQUENCE</scope>
    <source>
        <strain evidence="3">CBS 133067</strain>
    </source>
</reference>
<evidence type="ECO:0000259" key="2">
    <source>
        <dbReference type="Pfam" id="PF00004"/>
    </source>
</evidence>
<protein>
    <submittedName>
        <fullName evidence="3">P-loop containing nucleoside triphosphate hydrolase protein</fullName>
    </submittedName>
</protein>
<dbReference type="CDD" id="cd19481">
    <property type="entry name" value="RecA-like_protease"/>
    <property type="match status" value="1"/>
</dbReference>
<keyword evidence="3" id="KW-0378">Hydrolase</keyword>
<proteinExistence type="predicted"/>
<evidence type="ECO:0000313" key="4">
    <source>
        <dbReference type="Proteomes" id="UP000799772"/>
    </source>
</evidence>
<dbReference type="GO" id="GO:1990275">
    <property type="term" value="F:preribosome binding"/>
    <property type="evidence" value="ECO:0007669"/>
    <property type="project" value="TreeGrafter"/>
</dbReference>
<dbReference type="Pfam" id="PF00004">
    <property type="entry name" value="AAA"/>
    <property type="match status" value="1"/>
</dbReference>
<feature type="compositionally biased region" description="Low complexity" evidence="1">
    <location>
        <begin position="1"/>
        <end position="16"/>
    </location>
</feature>
<evidence type="ECO:0000313" key="3">
    <source>
        <dbReference type="EMBL" id="KAF2096361.1"/>
    </source>
</evidence>
<dbReference type="GO" id="GO:0005634">
    <property type="term" value="C:nucleus"/>
    <property type="evidence" value="ECO:0007669"/>
    <property type="project" value="TreeGrafter"/>
</dbReference>